<keyword evidence="2" id="KW-0614">Plasmid</keyword>
<dbReference type="AlphaFoldDB" id="A0A0H5PYL1"/>
<name>A0A0H5PYL1_9ZZZZ</name>
<dbReference type="Pfam" id="PF13635">
    <property type="entry name" value="DUF4143"/>
    <property type="match status" value="1"/>
</dbReference>
<organism evidence="2">
    <name type="scientific">uncultured prokaryote</name>
    <dbReference type="NCBI Taxonomy" id="198431"/>
    <lineage>
        <taxon>unclassified sequences</taxon>
        <taxon>environmental samples</taxon>
    </lineage>
</organism>
<proteinExistence type="predicted"/>
<feature type="domain" description="DUF4143" evidence="1">
    <location>
        <begin position="5"/>
        <end position="65"/>
    </location>
</feature>
<evidence type="ECO:0000313" key="2">
    <source>
        <dbReference type="EMBL" id="CRY94801.1"/>
    </source>
</evidence>
<dbReference type="EMBL" id="LN853021">
    <property type="protein sequence ID" value="CRY94801.1"/>
    <property type="molecule type" value="Genomic_DNA"/>
</dbReference>
<geneLocation type="plasmid" evidence="2">
    <name>pRGRH0358</name>
</geneLocation>
<reference evidence="2" key="2">
    <citation type="submission" date="2015-07" db="EMBL/GenBank/DDBJ databases">
        <title>Plasmids, circular viruses and viroids from rat gut.</title>
        <authorList>
            <person name="Jorgensen T.J."/>
            <person name="Hansen M.A."/>
            <person name="Xu Z."/>
            <person name="Tabak M.A."/>
            <person name="Sorensen S.J."/>
            <person name="Hansen L.H."/>
        </authorList>
    </citation>
    <scope>NUCLEOTIDE SEQUENCE</scope>
    <source>
        <plasmid evidence="2">pRGRH0358</plasmid>
    </source>
</reference>
<accession>A0A0H5PYL1</accession>
<dbReference type="InterPro" id="IPR025420">
    <property type="entry name" value="DUF4143"/>
</dbReference>
<reference evidence="2" key="1">
    <citation type="submission" date="2015-06" db="EMBL/GenBank/DDBJ databases">
        <authorList>
            <person name="Joergensen T."/>
        </authorList>
    </citation>
    <scope>NUCLEOTIDE SEQUENCE</scope>
    <source>
        <plasmid evidence="2">pRGRH0358</plasmid>
    </source>
</reference>
<protein>
    <recommendedName>
        <fullName evidence="1">DUF4143 domain-containing protein</fullName>
    </recommendedName>
</protein>
<sequence>MSARRGQDAGALWENFFFMERVKLHSIRNDFTDMYFWRTTSNTPHELDFLEVKNEKIRAFECKLSPNAKAKPGKFSTAYPDAPIQVVTPNDLMKLWLIGD</sequence>
<evidence type="ECO:0000259" key="1">
    <source>
        <dbReference type="Pfam" id="PF13635"/>
    </source>
</evidence>